<accession>A0ABZ1B501</accession>
<keyword evidence="2" id="KW-1185">Reference proteome</keyword>
<evidence type="ECO:0000313" key="2">
    <source>
        <dbReference type="Proteomes" id="UP001324287"/>
    </source>
</evidence>
<gene>
    <name evidence="1" type="ORF">U6N30_10200</name>
</gene>
<reference evidence="1 2" key="1">
    <citation type="submission" date="2023-12" db="EMBL/GenBank/DDBJ databases">
        <title>Blastococcus brunescens sp. nov., an actonobacterium isolated from sandstone collected in sahara desert.</title>
        <authorList>
            <person name="Gtari M."/>
            <person name="Ghodhbane F."/>
        </authorList>
    </citation>
    <scope>NUCLEOTIDE SEQUENCE [LARGE SCALE GENOMIC DNA]</scope>
    <source>
        <strain evidence="1 2">BMG 8361</strain>
    </source>
</reference>
<sequence>MAMIDSQWITWELCPRCGDRAAVGWREVGRFVGPVEFDCRNGCRVNICEVVRTCPSERAARIEHRHVDDARDASEVACDAVRRGAVAITIAAGFGGAARVTIVWRPEHS</sequence>
<proteinExistence type="predicted"/>
<name>A0ABZ1B501_9ACTN</name>
<organism evidence="1 2">
    <name type="scientific">Blastococcus brunescens</name>
    <dbReference type="NCBI Taxonomy" id="1564165"/>
    <lineage>
        <taxon>Bacteria</taxon>
        <taxon>Bacillati</taxon>
        <taxon>Actinomycetota</taxon>
        <taxon>Actinomycetes</taxon>
        <taxon>Geodermatophilales</taxon>
        <taxon>Geodermatophilaceae</taxon>
        <taxon>Blastococcus</taxon>
    </lineage>
</organism>
<dbReference type="EMBL" id="CP141261">
    <property type="protein sequence ID" value="WRL65885.1"/>
    <property type="molecule type" value="Genomic_DNA"/>
</dbReference>
<protein>
    <submittedName>
        <fullName evidence="1">Uncharacterized protein</fullName>
    </submittedName>
</protein>
<evidence type="ECO:0000313" key="1">
    <source>
        <dbReference type="EMBL" id="WRL65885.1"/>
    </source>
</evidence>
<dbReference type="RefSeq" id="WP_324277202.1">
    <property type="nucleotide sequence ID" value="NZ_CP141261.1"/>
</dbReference>
<dbReference type="Proteomes" id="UP001324287">
    <property type="component" value="Chromosome"/>
</dbReference>